<dbReference type="CDD" id="cd03398">
    <property type="entry name" value="PAP2_haloperoxidase"/>
    <property type="match status" value="1"/>
</dbReference>
<name>A0A1M6Q5B2_9BRAD</name>
<evidence type="ECO:0000256" key="1">
    <source>
        <dbReference type="SAM" id="MobiDB-lite"/>
    </source>
</evidence>
<evidence type="ECO:0000313" key="4">
    <source>
        <dbReference type="Proteomes" id="UP000189935"/>
    </source>
</evidence>
<reference evidence="3 4" key="1">
    <citation type="submission" date="2016-11" db="EMBL/GenBank/DDBJ databases">
        <authorList>
            <person name="Jaros S."/>
            <person name="Januszkiewicz K."/>
            <person name="Wedrychowicz H."/>
        </authorList>
    </citation>
    <scope>NUCLEOTIDE SEQUENCE [LARGE SCALE GENOMIC DNA]</scope>
    <source>
        <strain evidence="3 4">GAS499</strain>
    </source>
</reference>
<dbReference type="PANTHER" id="PTHR34599">
    <property type="entry name" value="PEROXIDASE-RELATED"/>
    <property type="match status" value="1"/>
</dbReference>
<accession>A0A1M6Q5B2</accession>
<keyword evidence="2" id="KW-0732">Signal</keyword>
<organism evidence="3 4">
    <name type="scientific">Bradyrhizobium lablabi</name>
    <dbReference type="NCBI Taxonomy" id="722472"/>
    <lineage>
        <taxon>Bacteria</taxon>
        <taxon>Pseudomonadati</taxon>
        <taxon>Pseudomonadota</taxon>
        <taxon>Alphaproteobacteria</taxon>
        <taxon>Hyphomicrobiales</taxon>
        <taxon>Nitrobacteraceae</taxon>
        <taxon>Bradyrhizobium</taxon>
    </lineage>
</organism>
<feature type="region of interest" description="Disordered" evidence="1">
    <location>
        <begin position="147"/>
        <end position="168"/>
    </location>
</feature>
<dbReference type="PANTHER" id="PTHR34599:SF1">
    <property type="entry name" value="PHOSPHATIDIC ACID PHOSPHATASE TYPE 2_HALOPEROXIDASE DOMAIN-CONTAINING PROTEIN"/>
    <property type="match status" value="1"/>
</dbReference>
<dbReference type="InterPro" id="IPR036938">
    <property type="entry name" value="PAP2/HPO_sf"/>
</dbReference>
<sequence>MRASMSRPIPAALIAASLAVAIQAPARANVITDWDEKAVAVATPIGTYPAQRVMAMVHVAMFDATNSIARRYRPYLVQLPAAPTTSKEAAAAAAAGTILATIDAKTAAEMKVAIATYLASIPDGEAKWDGIKLGEAVAAKVLEARADDGSDAPDDYRPRTTPGAYIPTPITAGSTWPGVKPFAMTKASQFRPPPPIALSSETWAKDFNELCDYGAKTSAKRSAQQTETARFWLMVGPQAYHPFARHLATAQQMNVEDSARFMALVAVGLNDALIALFEAKYHYNFWRPITAIRNGDIDDNPATERHATWQPIDNTPMHPEYPCAHCVSSGSVAGVVTTVLGTEDIPEVAVTSPTAPGVTHRWTNMKVFAEEVANARIWAGFHYRFSTEVGTKMGREIGEYVVKNVMQPVVTSSR</sequence>
<dbReference type="AlphaFoldDB" id="A0A1M6Q5B2"/>
<evidence type="ECO:0000313" key="3">
    <source>
        <dbReference type="EMBL" id="SHK15444.1"/>
    </source>
</evidence>
<feature type="compositionally biased region" description="Basic and acidic residues" evidence="1">
    <location>
        <begin position="147"/>
        <end position="158"/>
    </location>
</feature>
<dbReference type="EMBL" id="LT670844">
    <property type="protein sequence ID" value="SHK15444.1"/>
    <property type="molecule type" value="Genomic_DNA"/>
</dbReference>
<proteinExistence type="predicted"/>
<protein>
    <submittedName>
        <fullName evidence="3">PAP2 superfamily protein</fullName>
    </submittedName>
</protein>
<dbReference type="SUPFAM" id="SSF48317">
    <property type="entry name" value="Acid phosphatase/Vanadium-dependent haloperoxidase"/>
    <property type="match status" value="1"/>
</dbReference>
<evidence type="ECO:0000256" key="2">
    <source>
        <dbReference type="SAM" id="SignalP"/>
    </source>
</evidence>
<feature type="chain" id="PRO_5012793774" evidence="2">
    <location>
        <begin position="29"/>
        <end position="414"/>
    </location>
</feature>
<feature type="signal peptide" evidence="2">
    <location>
        <begin position="1"/>
        <end position="28"/>
    </location>
</feature>
<dbReference type="Proteomes" id="UP000189935">
    <property type="component" value="Chromosome I"/>
</dbReference>
<dbReference type="RefSeq" id="WP_079544948.1">
    <property type="nucleotide sequence ID" value="NZ_LT670844.1"/>
</dbReference>
<gene>
    <name evidence="3" type="ORF">SAMN05444159_2559</name>
</gene>
<dbReference type="Gene3D" id="1.10.606.20">
    <property type="match status" value="1"/>
</dbReference>
<dbReference type="InterPro" id="IPR052559">
    <property type="entry name" value="V-haloperoxidase"/>
</dbReference>